<name>A0A8R1I7X2_CAEJA</name>
<organism evidence="2 3">
    <name type="scientific">Caenorhabditis japonica</name>
    <dbReference type="NCBI Taxonomy" id="281687"/>
    <lineage>
        <taxon>Eukaryota</taxon>
        <taxon>Metazoa</taxon>
        <taxon>Ecdysozoa</taxon>
        <taxon>Nematoda</taxon>
        <taxon>Chromadorea</taxon>
        <taxon>Rhabditida</taxon>
        <taxon>Rhabditina</taxon>
        <taxon>Rhabditomorpha</taxon>
        <taxon>Rhabditoidea</taxon>
        <taxon>Rhabditidae</taxon>
        <taxon>Peloderinae</taxon>
        <taxon>Caenorhabditis</taxon>
    </lineage>
</organism>
<evidence type="ECO:0000313" key="3">
    <source>
        <dbReference type="Proteomes" id="UP000005237"/>
    </source>
</evidence>
<dbReference type="EnsemblMetazoa" id="CJA24444.1">
    <property type="protein sequence ID" value="CJA24444.1"/>
    <property type="gene ID" value="WBGene00180016"/>
</dbReference>
<evidence type="ECO:0000256" key="1">
    <source>
        <dbReference type="SAM" id="MobiDB-lite"/>
    </source>
</evidence>
<evidence type="ECO:0000313" key="2">
    <source>
        <dbReference type="EnsemblMetazoa" id="CJA24444.1"/>
    </source>
</evidence>
<dbReference type="AlphaFoldDB" id="A0A8R1I7X2"/>
<feature type="region of interest" description="Disordered" evidence="1">
    <location>
        <begin position="185"/>
        <end position="206"/>
    </location>
</feature>
<protein>
    <submittedName>
        <fullName evidence="2">Uncharacterized protein</fullName>
    </submittedName>
</protein>
<dbReference type="Proteomes" id="UP000005237">
    <property type="component" value="Unassembled WGS sequence"/>
</dbReference>
<proteinExistence type="predicted"/>
<reference evidence="2" key="2">
    <citation type="submission" date="2022-06" db="UniProtKB">
        <authorList>
            <consortium name="EnsemblMetazoa"/>
        </authorList>
    </citation>
    <scope>IDENTIFICATION</scope>
    <source>
        <strain evidence="2">DF5081</strain>
    </source>
</reference>
<reference evidence="3" key="1">
    <citation type="submission" date="2010-08" db="EMBL/GenBank/DDBJ databases">
        <authorList>
            <consortium name="Caenorhabditis japonica Sequencing Consortium"/>
            <person name="Wilson R.K."/>
        </authorList>
    </citation>
    <scope>NUCLEOTIDE SEQUENCE [LARGE SCALE GENOMIC DNA]</scope>
    <source>
        <strain evidence="3">DF5081</strain>
    </source>
</reference>
<keyword evidence="3" id="KW-1185">Reference proteome</keyword>
<accession>A0A8R1I7X2</accession>
<sequence>MPMAAAKEDDIDERLNNCYKSLLDQKNHKLWQNIDAWIDKMQKEPTERRDREGLFEATRNSMICQIEFISLVLKHIGASRTGEMLTNSPHTEYIHFLHVANSTQFVKESEKLPQSNIFALLSELFSEIPEFSQEAGPLLDGLKQHLTLLLPSADMGWQKLTFNPRLFHKVYFSLCLVFNVTDNEDDSSSTSSDTSDGLQADPPSRGSAHHYRLVALL</sequence>